<dbReference type="InterPro" id="IPR050396">
    <property type="entry name" value="Glycosyltr_51/Transpeptidase"/>
</dbReference>
<dbReference type="Proteomes" id="UP000051660">
    <property type="component" value="Unassembled WGS sequence"/>
</dbReference>
<dbReference type="OrthoDB" id="8230437at2"/>
<organism evidence="4 5">
    <name type="scientific">Bradyrhizobium lablabi</name>
    <dbReference type="NCBI Taxonomy" id="722472"/>
    <lineage>
        <taxon>Bacteria</taxon>
        <taxon>Pseudomonadati</taxon>
        <taxon>Pseudomonadota</taxon>
        <taxon>Alphaproteobacteria</taxon>
        <taxon>Hyphomicrobiales</taxon>
        <taxon>Nitrobacteraceae</taxon>
        <taxon>Bradyrhizobium</taxon>
    </lineage>
</organism>
<dbReference type="EMBL" id="LLYB01000134">
    <property type="protein sequence ID" value="KRR15525.1"/>
    <property type="molecule type" value="Genomic_DNA"/>
</dbReference>
<reference evidence="4 5" key="1">
    <citation type="submission" date="2014-03" db="EMBL/GenBank/DDBJ databases">
        <title>Bradyrhizobium valentinum sp. nov., isolated from effective nodules of Lupinus mariae-josephae, a lupine endemic of basic-lime soils in Eastern Spain.</title>
        <authorList>
            <person name="Duran D."/>
            <person name="Rey L."/>
            <person name="Navarro A."/>
            <person name="Busquets A."/>
            <person name="Imperial J."/>
            <person name="Ruiz-Argueso T."/>
        </authorList>
    </citation>
    <scope>NUCLEOTIDE SEQUENCE [LARGE SCALE GENOMIC DNA]</scope>
    <source>
        <strain evidence="4 5">CCBAU 23086</strain>
    </source>
</reference>
<protein>
    <recommendedName>
        <fullName evidence="3">Glycosyl transferase family 51 domain-containing protein</fullName>
    </recommendedName>
</protein>
<feature type="domain" description="Glycosyl transferase family 51" evidence="3">
    <location>
        <begin position="58"/>
        <end position="222"/>
    </location>
</feature>
<dbReference type="InterPro" id="IPR023346">
    <property type="entry name" value="Lysozyme-like_dom_sf"/>
</dbReference>
<gene>
    <name evidence="4" type="ORF">CQ14_04295</name>
</gene>
<proteinExistence type="predicted"/>
<accession>A0A0R3MCB1</accession>
<dbReference type="SUPFAM" id="SSF53955">
    <property type="entry name" value="Lysozyme-like"/>
    <property type="match status" value="1"/>
</dbReference>
<dbReference type="InterPro" id="IPR001264">
    <property type="entry name" value="Glyco_trans_51"/>
</dbReference>
<comment type="caution">
    <text evidence="4">The sequence shown here is derived from an EMBL/GenBank/DDBJ whole genome shotgun (WGS) entry which is preliminary data.</text>
</comment>
<dbReference type="Pfam" id="PF00912">
    <property type="entry name" value="Transgly"/>
    <property type="match status" value="1"/>
</dbReference>
<dbReference type="GO" id="GO:0008955">
    <property type="term" value="F:peptidoglycan glycosyltransferase activity"/>
    <property type="evidence" value="ECO:0007669"/>
    <property type="project" value="TreeGrafter"/>
</dbReference>
<dbReference type="PANTHER" id="PTHR32282:SF33">
    <property type="entry name" value="PEPTIDOGLYCAN GLYCOSYLTRANSFERASE"/>
    <property type="match status" value="1"/>
</dbReference>
<dbReference type="PANTHER" id="PTHR32282">
    <property type="entry name" value="BINDING PROTEIN TRANSPEPTIDASE, PUTATIVE-RELATED"/>
    <property type="match status" value="1"/>
</dbReference>
<comment type="pathway">
    <text evidence="1">Cell wall biogenesis; peptidoglycan biosynthesis.</text>
</comment>
<evidence type="ECO:0000256" key="1">
    <source>
        <dbReference type="ARBA" id="ARBA00004752"/>
    </source>
</evidence>
<dbReference type="Gene3D" id="1.10.3810.10">
    <property type="entry name" value="Biosynthetic peptidoglycan transglycosylase-like"/>
    <property type="match status" value="1"/>
</dbReference>
<evidence type="ECO:0000313" key="5">
    <source>
        <dbReference type="Proteomes" id="UP000051660"/>
    </source>
</evidence>
<dbReference type="GO" id="GO:0030288">
    <property type="term" value="C:outer membrane-bounded periplasmic space"/>
    <property type="evidence" value="ECO:0007669"/>
    <property type="project" value="TreeGrafter"/>
</dbReference>
<evidence type="ECO:0000259" key="3">
    <source>
        <dbReference type="Pfam" id="PF00912"/>
    </source>
</evidence>
<evidence type="ECO:0000256" key="2">
    <source>
        <dbReference type="ARBA" id="ARBA00022679"/>
    </source>
</evidence>
<dbReference type="InterPro" id="IPR036950">
    <property type="entry name" value="PBP_transglycosylase"/>
</dbReference>
<sequence>MRKPLIILAKLVVALLSVAGTGLLIFEGWLIWHYEYGIGLPDERKLAALSVPAPACSTSNQQTYVPLSEIPPLVRQAAVAYEEPEFYERLSLNPLIELVVAITHNRGPRPSSITASVTRCLISLNPACCRGLDWHIGNIALMTRVAKTLSRDRILEIHLNESYFGRGSYGVGAASTAYFDKPLALLTVDEIAVIAALPRMPTLLSRRTDLAQDRRNAVIDRMLQAKIINDAEATTARARPLQFREIPPDNATQRRKL</sequence>
<dbReference type="AlphaFoldDB" id="A0A0R3MCB1"/>
<name>A0A0R3MCB1_9BRAD</name>
<dbReference type="RefSeq" id="WP_057863334.1">
    <property type="nucleotide sequence ID" value="NZ_LLYB01000134.1"/>
</dbReference>
<evidence type="ECO:0000313" key="4">
    <source>
        <dbReference type="EMBL" id="KRR15525.1"/>
    </source>
</evidence>
<keyword evidence="2" id="KW-0808">Transferase</keyword>
<dbReference type="GO" id="GO:0009252">
    <property type="term" value="P:peptidoglycan biosynthetic process"/>
    <property type="evidence" value="ECO:0007669"/>
    <property type="project" value="TreeGrafter"/>
</dbReference>